<dbReference type="EMBL" id="CP029551">
    <property type="protein sequence ID" value="AWN38114.1"/>
    <property type="molecule type" value="Genomic_DNA"/>
</dbReference>
<feature type="compositionally biased region" description="Pro residues" evidence="1">
    <location>
        <begin position="1"/>
        <end position="16"/>
    </location>
</feature>
<evidence type="ECO:0000313" key="2">
    <source>
        <dbReference type="EMBL" id="AWN38114.1"/>
    </source>
</evidence>
<dbReference type="AlphaFoldDB" id="A0A2U8VWB9"/>
<dbReference type="Proteomes" id="UP000246058">
    <property type="component" value="Chromosome"/>
</dbReference>
<reference evidence="2 3" key="1">
    <citation type="submission" date="2018-05" db="EMBL/GenBank/DDBJ databases">
        <title>Complete Genome Sequence of Methylobacterium sp. 17Sr1-43.</title>
        <authorList>
            <person name="Srinivasan S."/>
        </authorList>
    </citation>
    <scope>NUCLEOTIDE SEQUENCE [LARGE SCALE GENOMIC DNA]</scope>
    <source>
        <strain evidence="2 3">17Sr1-43</strain>
    </source>
</reference>
<feature type="compositionally biased region" description="Polar residues" evidence="1">
    <location>
        <begin position="56"/>
        <end position="65"/>
    </location>
</feature>
<evidence type="ECO:0000313" key="3">
    <source>
        <dbReference type="Proteomes" id="UP000246058"/>
    </source>
</evidence>
<sequence length="65" mass="6839">MPKPVFPDRPIWPPLPSDTDRQPEGPAESCERVLADAAAPDRSGEGNVIGMASDRATPTQAAILA</sequence>
<organism evidence="2 3">
    <name type="scientific">Methylobacterium radiodurans</name>
    <dbReference type="NCBI Taxonomy" id="2202828"/>
    <lineage>
        <taxon>Bacteria</taxon>
        <taxon>Pseudomonadati</taxon>
        <taxon>Pseudomonadota</taxon>
        <taxon>Alphaproteobacteria</taxon>
        <taxon>Hyphomicrobiales</taxon>
        <taxon>Methylobacteriaceae</taxon>
        <taxon>Methylobacterium</taxon>
    </lineage>
</organism>
<gene>
    <name evidence="2" type="ORF">DK427_22200</name>
</gene>
<name>A0A2U8VWB9_9HYPH</name>
<proteinExistence type="predicted"/>
<accession>A0A2U8VWB9</accession>
<evidence type="ECO:0000256" key="1">
    <source>
        <dbReference type="SAM" id="MobiDB-lite"/>
    </source>
</evidence>
<dbReference type="KEGG" id="meti:DK427_22200"/>
<feature type="region of interest" description="Disordered" evidence="1">
    <location>
        <begin position="1"/>
        <end position="65"/>
    </location>
</feature>
<protein>
    <submittedName>
        <fullName evidence="2">Uncharacterized protein</fullName>
    </submittedName>
</protein>
<keyword evidence="3" id="KW-1185">Reference proteome</keyword>
<feature type="compositionally biased region" description="Basic and acidic residues" evidence="1">
    <location>
        <begin position="18"/>
        <end position="34"/>
    </location>
</feature>